<reference evidence="3 4" key="1">
    <citation type="journal article" date="2014" name="Nature">
        <title>An environmental bacterial taxon with a large and distinct metabolic repertoire.</title>
        <authorList>
            <person name="Wilson M.C."/>
            <person name="Mori T."/>
            <person name="Ruckert C."/>
            <person name="Uria A.R."/>
            <person name="Helf M.J."/>
            <person name="Takada K."/>
            <person name="Gernert C."/>
            <person name="Steffens U.A."/>
            <person name="Heycke N."/>
            <person name="Schmitt S."/>
            <person name="Rinke C."/>
            <person name="Helfrich E.J."/>
            <person name="Brachmann A.O."/>
            <person name="Gurgui C."/>
            <person name="Wakimoto T."/>
            <person name="Kracht M."/>
            <person name="Crusemann M."/>
            <person name="Hentschel U."/>
            <person name="Abe I."/>
            <person name="Matsunaga S."/>
            <person name="Kalinowski J."/>
            <person name="Takeyama H."/>
            <person name="Piel J."/>
        </authorList>
    </citation>
    <scope>NUCLEOTIDE SEQUENCE [LARGE SCALE GENOMIC DNA]</scope>
    <source>
        <strain evidence="4">TSY1</strain>
    </source>
</reference>
<feature type="transmembrane region" description="Helical" evidence="1">
    <location>
        <begin position="79"/>
        <end position="112"/>
    </location>
</feature>
<evidence type="ECO:0000313" key="4">
    <source>
        <dbReference type="Proteomes" id="UP000019141"/>
    </source>
</evidence>
<feature type="transmembrane region" description="Helical" evidence="1">
    <location>
        <begin position="41"/>
        <end position="58"/>
    </location>
</feature>
<evidence type="ECO:0000313" key="3">
    <source>
        <dbReference type="EMBL" id="ETW93813.1"/>
    </source>
</evidence>
<keyword evidence="1" id="KW-0812">Transmembrane</keyword>
<feature type="transmembrane region" description="Helical" evidence="1">
    <location>
        <begin position="124"/>
        <end position="144"/>
    </location>
</feature>
<keyword evidence="1" id="KW-1133">Transmembrane helix</keyword>
<organism evidence="3 4">
    <name type="scientific">Entotheonella factor</name>
    <dbReference type="NCBI Taxonomy" id="1429438"/>
    <lineage>
        <taxon>Bacteria</taxon>
        <taxon>Pseudomonadati</taxon>
        <taxon>Nitrospinota/Tectimicrobiota group</taxon>
        <taxon>Candidatus Tectimicrobiota</taxon>
        <taxon>Candidatus Entotheonellia</taxon>
        <taxon>Candidatus Entotheonellales</taxon>
        <taxon>Candidatus Entotheonellaceae</taxon>
        <taxon>Candidatus Entotheonella</taxon>
    </lineage>
</organism>
<dbReference type="HOGENOM" id="CLU_110735_4_1_7"/>
<dbReference type="Proteomes" id="UP000019141">
    <property type="component" value="Unassembled WGS sequence"/>
</dbReference>
<dbReference type="EMBL" id="AZHW01001169">
    <property type="protein sequence ID" value="ETW93813.1"/>
    <property type="molecule type" value="Genomic_DNA"/>
</dbReference>
<dbReference type="InterPro" id="IPR009936">
    <property type="entry name" value="DUF1468"/>
</dbReference>
<feature type="transmembrane region" description="Helical" evidence="1">
    <location>
        <begin position="5"/>
        <end position="21"/>
    </location>
</feature>
<accession>W4L6X7</accession>
<keyword evidence="4" id="KW-1185">Reference proteome</keyword>
<evidence type="ECO:0000256" key="1">
    <source>
        <dbReference type="SAM" id="Phobius"/>
    </source>
</evidence>
<dbReference type="PATRIC" id="fig|1429438.4.peg.7053"/>
<dbReference type="AlphaFoldDB" id="W4L6X7"/>
<protein>
    <recommendedName>
        <fullName evidence="2">DUF1468 domain-containing protein</fullName>
    </recommendedName>
</protein>
<name>W4L6X7_ENTF1</name>
<keyword evidence="1" id="KW-0472">Membrane</keyword>
<gene>
    <name evidence="3" type="ORF">ETSY1_37575</name>
</gene>
<feature type="domain" description="DUF1468" evidence="2">
    <location>
        <begin position="7"/>
        <end position="149"/>
    </location>
</feature>
<evidence type="ECO:0000259" key="2">
    <source>
        <dbReference type="Pfam" id="PF07331"/>
    </source>
</evidence>
<proteinExistence type="predicted"/>
<comment type="caution">
    <text evidence="3">The sequence shown here is derived from an EMBL/GenBank/DDBJ whole genome shotgun (WGS) entry which is preliminary data.</text>
</comment>
<sequence length="165" mass="18761">MRYAELIMAIAMAIFSLFLMWKSAELPIGWLPGEGPGGGAFPFWLAVGMLICCGWTMVRWVRRQSPLSHSTEPYMDRQALWLFVVGAGSLTLMIASIHVIGVYFAAPLYLIFYMRFLGSHGWRITGTIAVVTPVVTFLFFEIALKITLPKGWTEPLFYPLYDFFY</sequence>
<dbReference type="Pfam" id="PF07331">
    <property type="entry name" value="TctB"/>
    <property type="match status" value="1"/>
</dbReference>